<protein>
    <submittedName>
        <fullName evidence="2">Alternate-type signal peptide domain-containing protein</fullName>
    </submittedName>
</protein>
<accession>A0A2A3YUG3</accession>
<dbReference type="InterPro" id="IPR024006">
    <property type="entry name" value="Alt_signal_exp_actinobact"/>
</dbReference>
<sequence length="214" mass="21352">MARGDFHSFFIPSPSGLTLKKSTKALIAGGIGVALLVGGASTVAFWTDEESGGDGVITAGTLELGTPAGGGWEISHAGDGSGAATDPVAFTPASDQIVPGDILTYTQDIPVTLEGENIAAQFDGAIDVTAAGGEANDAALAEALETEDLAATGITGATGDLSFDNGKLTGEGTGNVEVTTTVNFPWGAEGDYNPAKLGSLNFAVDYTLTQVPGN</sequence>
<dbReference type="Proteomes" id="UP000218620">
    <property type="component" value="Unassembled WGS sequence"/>
</dbReference>
<organism evidence="3 4">
    <name type="scientific">Brevibacterium aurantiacum</name>
    <dbReference type="NCBI Taxonomy" id="273384"/>
    <lineage>
        <taxon>Bacteria</taxon>
        <taxon>Bacillati</taxon>
        <taxon>Actinomycetota</taxon>
        <taxon>Actinomycetes</taxon>
        <taxon>Micrococcales</taxon>
        <taxon>Brevibacteriaceae</taxon>
        <taxon>Brevibacterium</taxon>
    </lineage>
</organism>
<dbReference type="NCBIfam" id="TIGR04088">
    <property type="entry name" value="cognate_SipW"/>
    <property type="match status" value="1"/>
</dbReference>
<evidence type="ECO:0000313" key="5">
    <source>
        <dbReference type="Proteomes" id="UP000282731"/>
    </source>
</evidence>
<dbReference type="EMBL" id="CP025334">
    <property type="protein sequence ID" value="AZT98858.1"/>
    <property type="molecule type" value="Genomic_DNA"/>
</dbReference>
<reference evidence="2 5" key="2">
    <citation type="submission" date="2017-12" db="EMBL/GenBank/DDBJ databases">
        <authorList>
            <person name="Levesque S."/>
        </authorList>
    </citation>
    <scope>NUCLEOTIDE SEQUENCE [LARGE SCALE GENOMIC DNA]</scope>
    <source>
        <strain evidence="2 5">SMQ-1420</strain>
    </source>
</reference>
<keyword evidence="1" id="KW-1133">Transmembrane helix</keyword>
<dbReference type="Proteomes" id="UP000282731">
    <property type="component" value="Chromosome"/>
</dbReference>
<dbReference type="AlphaFoldDB" id="A0A2A3YUG3"/>
<evidence type="ECO:0000313" key="4">
    <source>
        <dbReference type="Proteomes" id="UP000218620"/>
    </source>
</evidence>
<evidence type="ECO:0000313" key="3">
    <source>
        <dbReference type="EMBL" id="PCC42815.1"/>
    </source>
</evidence>
<dbReference type="NCBIfam" id="TIGR04089">
    <property type="entry name" value="exp_by_SipW_III"/>
    <property type="match status" value="1"/>
</dbReference>
<keyword evidence="1" id="KW-0812">Transmembrane</keyword>
<evidence type="ECO:0000313" key="2">
    <source>
        <dbReference type="EMBL" id="AZT98858.1"/>
    </source>
</evidence>
<proteinExistence type="predicted"/>
<name>A0A2A3YUG3_BREAU</name>
<evidence type="ECO:0000256" key="1">
    <source>
        <dbReference type="SAM" id="Phobius"/>
    </source>
</evidence>
<reference evidence="3 4" key="1">
    <citation type="journal article" date="2017" name="Elife">
        <title>Extensive horizontal gene transfer in cheese-associated bacteria.</title>
        <authorList>
            <person name="Bonham K.S."/>
            <person name="Wolfe B.E."/>
            <person name="Dutton R.J."/>
        </authorList>
    </citation>
    <scope>NUCLEOTIDE SEQUENCE [LARGE SCALE GENOMIC DNA]</scope>
    <source>
        <strain evidence="3 4">962_8</strain>
    </source>
</reference>
<keyword evidence="1" id="KW-0472">Membrane</keyword>
<reference evidence="2 5" key="3">
    <citation type="submission" date="2019-01" db="EMBL/GenBank/DDBJ databases">
        <title>Comparative genomic analysis of Brevibacterium aurantiacum sheds light on its evolution and its adaptation to smear-ripened cheeses.</title>
        <authorList>
            <person name="Moineau S."/>
        </authorList>
    </citation>
    <scope>NUCLEOTIDE SEQUENCE [LARGE SCALE GENOMIC DNA]</scope>
    <source>
        <strain evidence="2 5">SMQ-1420</strain>
    </source>
</reference>
<gene>
    <name evidence="3" type="ORF">CIK65_10410</name>
    <name evidence="2" type="ORF">CXR27_19105</name>
</gene>
<dbReference type="EMBL" id="NRGQ01000012">
    <property type="protein sequence ID" value="PCC42815.1"/>
    <property type="molecule type" value="Genomic_DNA"/>
</dbReference>
<feature type="transmembrane region" description="Helical" evidence="1">
    <location>
        <begin position="25"/>
        <end position="46"/>
    </location>
</feature>
<dbReference type="InterPro" id="IPR023833">
    <property type="entry name" value="Signal_pept_SipW-depend-type"/>
</dbReference>